<feature type="domain" description="Timeless N-terminal" evidence="5">
    <location>
        <begin position="24"/>
        <end position="284"/>
    </location>
</feature>
<reference evidence="7" key="2">
    <citation type="submission" date="2020-05" db="UniProtKB">
        <authorList>
            <consortium name="EnsemblMetazoa"/>
        </authorList>
    </citation>
    <scope>IDENTIFICATION</scope>
    <source>
        <strain evidence="7">MINIMUS1</strain>
    </source>
</reference>
<dbReference type="PANTHER" id="PTHR22940:SF5">
    <property type="entry name" value="PROTEIN TIMELESS"/>
    <property type="match status" value="1"/>
</dbReference>
<evidence type="ECO:0000256" key="2">
    <source>
        <dbReference type="ARBA" id="ARBA00008174"/>
    </source>
</evidence>
<feature type="compositionally biased region" description="Basic and acidic residues" evidence="4">
    <location>
        <begin position="1026"/>
        <end position="1040"/>
    </location>
</feature>
<dbReference type="PANTHER" id="PTHR22940">
    <property type="entry name" value="TIMEOUT/TIMELESS-2"/>
    <property type="match status" value="1"/>
</dbReference>
<evidence type="ECO:0000256" key="1">
    <source>
        <dbReference type="ARBA" id="ARBA00004123"/>
    </source>
</evidence>
<dbReference type="InterPro" id="IPR044998">
    <property type="entry name" value="Timeless"/>
</dbReference>
<dbReference type="Pfam" id="PF05029">
    <property type="entry name" value="TIMELESS_C"/>
    <property type="match status" value="1"/>
</dbReference>
<feature type="domain" description="Timeless C-terminal" evidence="6">
    <location>
        <begin position="1047"/>
        <end position="1160"/>
    </location>
</feature>
<feature type="compositionally biased region" description="Low complexity" evidence="4">
    <location>
        <begin position="495"/>
        <end position="533"/>
    </location>
</feature>
<organism evidence="7 8">
    <name type="scientific">Anopheles minimus</name>
    <dbReference type="NCBI Taxonomy" id="112268"/>
    <lineage>
        <taxon>Eukaryota</taxon>
        <taxon>Metazoa</taxon>
        <taxon>Ecdysozoa</taxon>
        <taxon>Arthropoda</taxon>
        <taxon>Hexapoda</taxon>
        <taxon>Insecta</taxon>
        <taxon>Pterygota</taxon>
        <taxon>Neoptera</taxon>
        <taxon>Endopterygota</taxon>
        <taxon>Diptera</taxon>
        <taxon>Nematocera</taxon>
        <taxon>Culicoidea</taxon>
        <taxon>Culicidae</taxon>
        <taxon>Anophelinae</taxon>
        <taxon>Anopheles</taxon>
    </lineage>
</organism>
<dbReference type="Pfam" id="PF04821">
    <property type="entry name" value="TIMELESS"/>
    <property type="match status" value="1"/>
</dbReference>
<evidence type="ECO:0008006" key="9">
    <source>
        <dbReference type="Google" id="ProtNLM"/>
    </source>
</evidence>
<dbReference type="InterPro" id="IPR007725">
    <property type="entry name" value="TIMELESS_C"/>
</dbReference>
<feature type="compositionally biased region" description="Polar residues" evidence="4">
    <location>
        <begin position="566"/>
        <end position="593"/>
    </location>
</feature>
<feature type="region of interest" description="Disordered" evidence="4">
    <location>
        <begin position="257"/>
        <end position="293"/>
    </location>
</feature>
<evidence type="ECO:0000259" key="6">
    <source>
        <dbReference type="Pfam" id="PF05029"/>
    </source>
</evidence>
<reference evidence="8" key="1">
    <citation type="submission" date="2013-03" db="EMBL/GenBank/DDBJ databases">
        <title>The Genome Sequence of Anopheles minimus MINIMUS1.</title>
        <authorList>
            <consortium name="The Broad Institute Genomics Platform"/>
            <person name="Neafsey D.E."/>
            <person name="Walton C."/>
            <person name="Walker B."/>
            <person name="Young S.K."/>
            <person name="Zeng Q."/>
            <person name="Gargeya S."/>
            <person name="Fitzgerald M."/>
            <person name="Haas B."/>
            <person name="Abouelleil A."/>
            <person name="Allen A.W."/>
            <person name="Alvarado L."/>
            <person name="Arachchi H.M."/>
            <person name="Berlin A.M."/>
            <person name="Chapman S.B."/>
            <person name="Gainer-Dewar J."/>
            <person name="Goldberg J."/>
            <person name="Griggs A."/>
            <person name="Gujja S."/>
            <person name="Hansen M."/>
            <person name="Howarth C."/>
            <person name="Imamovic A."/>
            <person name="Ireland A."/>
            <person name="Larimer J."/>
            <person name="McCowan C."/>
            <person name="Murphy C."/>
            <person name="Pearson M."/>
            <person name="Poon T.W."/>
            <person name="Priest M."/>
            <person name="Roberts A."/>
            <person name="Saif S."/>
            <person name="Shea T."/>
            <person name="Sisk P."/>
            <person name="Sykes S."/>
            <person name="Wortman J."/>
            <person name="Nusbaum C."/>
            <person name="Birren B."/>
        </authorList>
    </citation>
    <scope>NUCLEOTIDE SEQUENCE [LARGE SCALE GENOMIC DNA]</scope>
    <source>
        <strain evidence="8">MINIMUS1</strain>
    </source>
</reference>
<comment type="subcellular location">
    <subcellularLocation>
        <location evidence="1">Nucleus</location>
    </subcellularLocation>
</comment>
<dbReference type="VEuPathDB" id="VectorBase:AMIN006005"/>
<feature type="region of interest" description="Disordered" evidence="4">
    <location>
        <begin position="483"/>
        <end position="598"/>
    </location>
</feature>
<protein>
    <recommendedName>
        <fullName evidence="9">Timeless</fullName>
    </recommendedName>
</protein>
<name>A0A182W6P0_9DIPT</name>
<feature type="compositionally biased region" description="Low complexity" evidence="4">
    <location>
        <begin position="452"/>
        <end position="465"/>
    </location>
</feature>
<sequence>MEWLLANPQINSTFGSLGTFEDDVYHVSEDCLVTLEEIICKLAVEDATLRTFRRAIGFGQNVKNDIVPLLVNAKDVKIIDTTIRLLVNLTVPVECLLPVDLVSKSEIGRHTIFELNKLLITSKEAFVDWKTTKAVIDHMKGILERDTKLSIQQCDSVNNCLLLLRNILHVPEMGTGVGTHAESFPTAGHNTSFQNQIIWNLFTQSIDKLLIYLMSCPQRAYWGVTMAQLVALMYKDQHISTLQKLLNLWFESTLSESSEDNESNTSPPKQCSGDSSPMLTSDPTSDSSDNGECLRRERTVPGQQPTQLRHKPQHQTQNFEPAGLMNAICILGSGKMPSSMSKECSSEAPQVTRMVADYPTQIILSRAIKSHQMYHQTLKANATDGCILGGTTCGSCCNGGGGGGGCGASGKPSCNGSGAHHQQQLCDHPKTTPSAYDGQEVSRNFTKKSKGGSKSFESSSSSSSSGVFCKQTVAAAVASVKEQAMKDGGKSQHGQQPLQQQQQQLQSPPKSPTQQQQSQSQQQQQSAQQTQKQIQVSLSENSDCGYGTQVEKESISTSSNEDDSPQQKPIHQKPPSNQKQRFNAANKQRNPVSVQEKKELRRKKLVKRGKSNIINMKGLMHHVPTDDDISHILKEFTVDFLLKGYGYLVHELHTQLLSDLQVQIDTSHFFWLVTYFLKFATQLELDLEHINSVLSFDIISYLTYEGVMLCEQLEQLSRATETDIKPCLRRIHLVVTAIREFLQALDTYKKSTHLTKEDKEKLKLLQIQISCTEDLRCLFVLLLRCYNPNIQSRQYLQDLIVTNHTLLLLLDGVRELTADGVPGDMLGHIKQFATVEIMHQYGLLLEDFRENGAFVNDCIFTMMHHVGGDLGQINVLFQPSILKTYSQIWETEYELCDDWSDLIEYVIHKFINTPQPAPLTLSTTLPDIGTQLLSSNLLVTWTQEEKDSLHWYYVQCRQSKCVVADILKLFQENGNQQKTRPSIIEQLLEQNIITLIQYDDLMKVENPDYERNVQTPALSVASADSPKPEDGDSKSSSKAVDDIQVLRDRLQKENRGKLIAWLQKSLLDCCFVKLNLLSGNVYVTGGIGGNMGVVVMEPVSYHCILKKKSIPVVPWNQDQFAILSYQPFILLLHKLGFHLPADAKKMFVRIPEFWTADILYNIALKLGPLDKSILKFDLKYLNKVLSMEKQAKADPCPPNDARFSTQITTNWLDVVMRNKAVQSKCKLDLPGPSKVIEAANATHPSATLKTGGKPAAQTKILHDLSIIVESNDDDDDELPADEDDGLDSSEVPVLEEHDVVSACETASVASDLTRMYVSDEDDKHDIVPPIL</sequence>
<dbReference type="InterPro" id="IPR006906">
    <property type="entry name" value="Timeless_N"/>
</dbReference>
<comment type="similarity">
    <text evidence="2">Belongs to the timeless family.</text>
</comment>
<dbReference type="GO" id="GO:0009649">
    <property type="term" value="P:entrainment of circadian clock"/>
    <property type="evidence" value="ECO:0007669"/>
    <property type="project" value="TreeGrafter"/>
</dbReference>
<evidence type="ECO:0000313" key="7">
    <source>
        <dbReference type="EnsemblMetazoa" id="AMIN006005-PA"/>
    </source>
</evidence>
<proteinExistence type="inferred from homology"/>
<dbReference type="GO" id="GO:0043111">
    <property type="term" value="P:replication fork arrest"/>
    <property type="evidence" value="ECO:0007669"/>
    <property type="project" value="TreeGrafter"/>
</dbReference>
<evidence type="ECO:0000259" key="5">
    <source>
        <dbReference type="Pfam" id="PF04821"/>
    </source>
</evidence>
<dbReference type="Proteomes" id="UP000075920">
    <property type="component" value="Unassembled WGS sequence"/>
</dbReference>
<feature type="compositionally biased region" description="Acidic residues" evidence="4">
    <location>
        <begin position="1271"/>
        <end position="1287"/>
    </location>
</feature>
<dbReference type="GO" id="GO:0006281">
    <property type="term" value="P:DNA repair"/>
    <property type="evidence" value="ECO:0007669"/>
    <property type="project" value="TreeGrafter"/>
</dbReference>
<keyword evidence="8" id="KW-1185">Reference proteome</keyword>
<dbReference type="STRING" id="112268.A0A182W6P0"/>
<feature type="region of interest" description="Disordered" evidence="4">
    <location>
        <begin position="411"/>
        <end position="465"/>
    </location>
</feature>
<feature type="compositionally biased region" description="Polar residues" evidence="4">
    <location>
        <begin position="267"/>
        <end position="290"/>
    </location>
</feature>
<evidence type="ECO:0000313" key="8">
    <source>
        <dbReference type="Proteomes" id="UP000075920"/>
    </source>
</evidence>
<feature type="region of interest" description="Disordered" evidence="4">
    <location>
        <begin position="1016"/>
        <end position="1040"/>
    </location>
</feature>
<dbReference type="EnsemblMetazoa" id="AMIN006005-RA">
    <property type="protein sequence ID" value="AMIN006005-PA"/>
    <property type="gene ID" value="AMIN006005"/>
</dbReference>
<accession>A0A182W6P0</accession>
<keyword evidence="3" id="KW-0539">Nucleus</keyword>
<dbReference type="GO" id="GO:0048511">
    <property type="term" value="P:rhythmic process"/>
    <property type="evidence" value="ECO:0007669"/>
    <property type="project" value="UniProtKB-KW"/>
</dbReference>
<dbReference type="GO" id="GO:0003677">
    <property type="term" value="F:DNA binding"/>
    <property type="evidence" value="ECO:0007669"/>
    <property type="project" value="TreeGrafter"/>
</dbReference>
<feature type="compositionally biased region" description="Polar residues" evidence="4">
    <location>
        <begin position="412"/>
        <end position="425"/>
    </location>
</feature>
<feature type="region of interest" description="Disordered" evidence="4">
    <location>
        <begin position="1271"/>
        <end position="1293"/>
    </location>
</feature>
<dbReference type="GO" id="GO:0000076">
    <property type="term" value="P:DNA replication checkpoint signaling"/>
    <property type="evidence" value="ECO:0007669"/>
    <property type="project" value="TreeGrafter"/>
</dbReference>
<evidence type="ECO:0000256" key="3">
    <source>
        <dbReference type="ARBA" id="ARBA00023242"/>
    </source>
</evidence>
<evidence type="ECO:0000256" key="4">
    <source>
        <dbReference type="SAM" id="MobiDB-lite"/>
    </source>
</evidence>
<dbReference type="GO" id="GO:0031298">
    <property type="term" value="C:replication fork protection complex"/>
    <property type="evidence" value="ECO:0007669"/>
    <property type="project" value="TreeGrafter"/>
</dbReference>